<evidence type="ECO:0000259" key="12">
    <source>
        <dbReference type="Pfam" id="PF02749"/>
    </source>
</evidence>
<dbReference type="GO" id="GO:0005737">
    <property type="term" value="C:cytoplasm"/>
    <property type="evidence" value="ECO:0007669"/>
    <property type="project" value="TreeGrafter"/>
</dbReference>
<dbReference type="GO" id="GO:0034213">
    <property type="term" value="P:quinolinate catabolic process"/>
    <property type="evidence" value="ECO:0007669"/>
    <property type="project" value="TreeGrafter"/>
</dbReference>
<evidence type="ECO:0000256" key="8">
    <source>
        <dbReference type="ARBA" id="ARBA00033102"/>
    </source>
</evidence>
<dbReference type="KEGG" id="puo:RZN69_21525"/>
<dbReference type="EC" id="2.4.2.19" evidence="4"/>
<evidence type="ECO:0000256" key="9">
    <source>
        <dbReference type="PIRNR" id="PIRNR006250"/>
    </source>
</evidence>
<keyword evidence="6 9" id="KW-0328">Glycosyltransferase</keyword>
<keyword evidence="14" id="KW-1185">Reference proteome</keyword>
<dbReference type="NCBIfam" id="TIGR00078">
    <property type="entry name" value="nadC"/>
    <property type="match status" value="1"/>
</dbReference>
<evidence type="ECO:0000256" key="5">
    <source>
        <dbReference type="ARBA" id="ARBA00022642"/>
    </source>
</evidence>
<dbReference type="Gene3D" id="3.20.20.70">
    <property type="entry name" value="Aldolase class I"/>
    <property type="match status" value="1"/>
</dbReference>
<dbReference type="InterPro" id="IPR004393">
    <property type="entry name" value="NadC"/>
</dbReference>
<dbReference type="GO" id="GO:0009435">
    <property type="term" value="P:NAD+ biosynthetic process"/>
    <property type="evidence" value="ECO:0007669"/>
    <property type="project" value="InterPro"/>
</dbReference>
<dbReference type="PANTHER" id="PTHR32179:SF3">
    <property type="entry name" value="NICOTINATE-NUCLEOTIDE PYROPHOSPHORYLASE [CARBOXYLATING]"/>
    <property type="match status" value="1"/>
</dbReference>
<feature type="region of interest" description="Disordered" evidence="10">
    <location>
        <begin position="44"/>
        <end position="63"/>
    </location>
</feature>
<gene>
    <name evidence="13" type="primary">nadC</name>
    <name evidence="13" type="ORF">RZN69_21525</name>
</gene>
<sequence>MNTPHKPERFRDHLFRRLTWEELDTGYLRHLVELARTEDLEGSGLKATPAAPRDVTTETISESATGKAELTTRTAIHLAGLNLVPLIIEVYGDGCEWHPKAKDGDSIQAGAVIGELSGKAKVILQCERILLNFLQHLSGIATHTARHVDALGWSQTRLLDTRKTTPGFRMLEKYAVACGGGWNHRLGLFDRVMLKDNHLAASHATAGERLAEAVRLARRQNPSLAIEVEVDSLEQIPPVLEAEADIILLDNFSTPELVEAVSLIGERAYTEASGGVTLESLPELGGLGLDFISCGGLIHQSTWIDIGLDWKK</sequence>
<protein>
    <recommendedName>
        <fullName evidence="4">nicotinate-nucleotide diphosphorylase (carboxylating)</fullName>
        <ecNumber evidence="4">2.4.2.19</ecNumber>
    </recommendedName>
    <alternativeName>
        <fullName evidence="8">Quinolinate phosphoribosyltransferase [decarboxylating]</fullName>
    </alternativeName>
</protein>
<dbReference type="SUPFAM" id="SSF51690">
    <property type="entry name" value="Nicotinate/Quinolinate PRTase C-terminal domain-like"/>
    <property type="match status" value="1"/>
</dbReference>
<feature type="domain" description="Quinolinate phosphoribosyl transferase N-terminal" evidence="12">
    <location>
        <begin position="54"/>
        <end position="138"/>
    </location>
</feature>
<keyword evidence="5" id="KW-0662">Pyridine nucleotide biosynthesis</keyword>
<dbReference type="EMBL" id="CP136920">
    <property type="protein sequence ID" value="WOO41210.1"/>
    <property type="molecule type" value="Genomic_DNA"/>
</dbReference>
<dbReference type="InterPro" id="IPR013785">
    <property type="entry name" value="Aldolase_TIM"/>
</dbReference>
<evidence type="ECO:0000256" key="1">
    <source>
        <dbReference type="ARBA" id="ARBA00003237"/>
    </source>
</evidence>
<feature type="domain" description="Quinolinate phosphoribosyl transferase C-terminal" evidence="11">
    <location>
        <begin position="140"/>
        <end position="309"/>
    </location>
</feature>
<evidence type="ECO:0000256" key="4">
    <source>
        <dbReference type="ARBA" id="ARBA00011944"/>
    </source>
</evidence>
<organism evidence="13 14">
    <name type="scientific">Rubellicoccus peritrichatus</name>
    <dbReference type="NCBI Taxonomy" id="3080537"/>
    <lineage>
        <taxon>Bacteria</taxon>
        <taxon>Pseudomonadati</taxon>
        <taxon>Verrucomicrobiota</taxon>
        <taxon>Opitutia</taxon>
        <taxon>Puniceicoccales</taxon>
        <taxon>Cerasicoccaceae</taxon>
        <taxon>Rubellicoccus</taxon>
    </lineage>
</organism>
<evidence type="ECO:0000256" key="7">
    <source>
        <dbReference type="ARBA" id="ARBA00022679"/>
    </source>
</evidence>
<dbReference type="Gene3D" id="3.90.1170.20">
    <property type="entry name" value="Quinolinate phosphoribosyl transferase, N-terminal domain"/>
    <property type="match status" value="1"/>
</dbReference>
<dbReference type="GO" id="GO:0004514">
    <property type="term" value="F:nicotinate-nucleotide diphosphorylase (carboxylating) activity"/>
    <property type="evidence" value="ECO:0007669"/>
    <property type="project" value="UniProtKB-EC"/>
</dbReference>
<dbReference type="InterPro" id="IPR037128">
    <property type="entry name" value="Quinolinate_PRibosylTase_N_sf"/>
</dbReference>
<comment type="similarity">
    <text evidence="3 9">Belongs to the NadC/ModD family.</text>
</comment>
<dbReference type="PANTHER" id="PTHR32179">
    <property type="entry name" value="NICOTINATE-NUCLEOTIDE PYROPHOSPHORYLASE [CARBOXYLATING]"/>
    <property type="match status" value="1"/>
</dbReference>
<dbReference type="InterPro" id="IPR036068">
    <property type="entry name" value="Nicotinate_pribotase-like_C"/>
</dbReference>
<comment type="function">
    <text evidence="1">Involved in the catabolism of quinolinic acid (QA).</text>
</comment>
<dbReference type="Proteomes" id="UP001304300">
    <property type="component" value="Chromosome"/>
</dbReference>
<dbReference type="Pfam" id="PF01729">
    <property type="entry name" value="QRPTase_C"/>
    <property type="match status" value="1"/>
</dbReference>
<proteinExistence type="inferred from homology"/>
<evidence type="ECO:0000313" key="13">
    <source>
        <dbReference type="EMBL" id="WOO41210.1"/>
    </source>
</evidence>
<dbReference type="InterPro" id="IPR002638">
    <property type="entry name" value="Quinolinate_PRibosylTrfase_C"/>
</dbReference>
<evidence type="ECO:0000256" key="2">
    <source>
        <dbReference type="ARBA" id="ARBA00004893"/>
    </source>
</evidence>
<evidence type="ECO:0000256" key="10">
    <source>
        <dbReference type="SAM" id="MobiDB-lite"/>
    </source>
</evidence>
<dbReference type="SUPFAM" id="SSF54675">
    <property type="entry name" value="Nicotinate/Quinolinate PRTase N-terminal domain-like"/>
    <property type="match status" value="1"/>
</dbReference>
<reference evidence="13 14" key="1">
    <citation type="submission" date="2023-10" db="EMBL/GenBank/DDBJ databases">
        <title>Rubellicoccus peritrichatus gen. nov., sp. nov., isolated from an algae of coral reef tank.</title>
        <authorList>
            <person name="Luo J."/>
        </authorList>
    </citation>
    <scope>NUCLEOTIDE SEQUENCE [LARGE SCALE GENOMIC DNA]</scope>
    <source>
        <strain evidence="13 14">CR14</strain>
    </source>
</reference>
<accession>A0AAQ3L8D7</accession>
<dbReference type="FunFam" id="3.20.20.70:FF:000030">
    <property type="entry name" value="Nicotinate-nucleotide pyrophosphorylase, carboxylating"/>
    <property type="match status" value="1"/>
</dbReference>
<dbReference type="RefSeq" id="WP_317833628.1">
    <property type="nucleotide sequence ID" value="NZ_CP136920.1"/>
</dbReference>
<dbReference type="InterPro" id="IPR022412">
    <property type="entry name" value="Quinolinate_PRibosylTrfase_N"/>
</dbReference>
<dbReference type="PIRSF" id="PIRSF006250">
    <property type="entry name" value="NadC_ModD"/>
    <property type="match status" value="1"/>
</dbReference>
<evidence type="ECO:0000256" key="3">
    <source>
        <dbReference type="ARBA" id="ARBA00009400"/>
    </source>
</evidence>
<evidence type="ECO:0000259" key="11">
    <source>
        <dbReference type="Pfam" id="PF01729"/>
    </source>
</evidence>
<comment type="pathway">
    <text evidence="2">Cofactor biosynthesis; NAD(+) biosynthesis; nicotinate D-ribonucleotide from quinolinate: step 1/1.</text>
</comment>
<name>A0AAQ3L8D7_9BACT</name>
<dbReference type="Pfam" id="PF02749">
    <property type="entry name" value="QRPTase_N"/>
    <property type="match status" value="1"/>
</dbReference>
<evidence type="ECO:0000313" key="14">
    <source>
        <dbReference type="Proteomes" id="UP001304300"/>
    </source>
</evidence>
<dbReference type="InterPro" id="IPR027277">
    <property type="entry name" value="NadC/ModD"/>
</dbReference>
<dbReference type="CDD" id="cd01572">
    <property type="entry name" value="QPRTase"/>
    <property type="match status" value="1"/>
</dbReference>
<keyword evidence="7 9" id="KW-0808">Transferase</keyword>
<dbReference type="AlphaFoldDB" id="A0AAQ3L8D7"/>
<evidence type="ECO:0000256" key="6">
    <source>
        <dbReference type="ARBA" id="ARBA00022676"/>
    </source>
</evidence>